<comment type="caution">
    <text evidence="5">The sequence shown here is derived from an EMBL/GenBank/DDBJ whole genome shotgun (WGS) entry which is preliminary data.</text>
</comment>
<dbReference type="PANTHER" id="PTHR42659">
    <property type="entry name" value="XANTHINE DEHYDROGENASE SUBUNIT C-RELATED"/>
    <property type="match status" value="1"/>
</dbReference>
<dbReference type="PANTHER" id="PTHR42659:SF2">
    <property type="entry name" value="XANTHINE DEHYDROGENASE SUBUNIT C-RELATED"/>
    <property type="match status" value="1"/>
</dbReference>
<dbReference type="SMART" id="SM01092">
    <property type="entry name" value="CO_deh_flav_C"/>
    <property type="match status" value="1"/>
</dbReference>
<dbReference type="Pfam" id="PF03450">
    <property type="entry name" value="CO_deh_flav_C"/>
    <property type="match status" value="1"/>
</dbReference>
<gene>
    <name evidence="5" type="ORF">GBAR_LOCUS7293</name>
</gene>
<dbReference type="AlphaFoldDB" id="A0AA35WBM0"/>
<organism evidence="5 6">
    <name type="scientific">Geodia barretti</name>
    <name type="common">Barrett's horny sponge</name>
    <dbReference type="NCBI Taxonomy" id="519541"/>
    <lineage>
        <taxon>Eukaryota</taxon>
        <taxon>Metazoa</taxon>
        <taxon>Porifera</taxon>
        <taxon>Demospongiae</taxon>
        <taxon>Heteroscleromorpha</taxon>
        <taxon>Tetractinellida</taxon>
        <taxon>Astrophorina</taxon>
        <taxon>Geodiidae</taxon>
        <taxon>Geodia</taxon>
    </lineage>
</organism>
<sequence>MQNHLASDEIITSIEVSAKQANQGMAYAKFSHPASRYAVVGAAASVTVEGGTVTAASVAVGGVEAAPTMGSSVAACLVGKEPTDAALDEAAAAICSDIGDDVLSDIFASEDYRKAMAVVYTRRALGCAVECAG</sequence>
<evidence type="ECO:0000313" key="6">
    <source>
        <dbReference type="Proteomes" id="UP001174909"/>
    </source>
</evidence>
<reference evidence="5" key="1">
    <citation type="submission" date="2023-03" db="EMBL/GenBank/DDBJ databases">
        <authorList>
            <person name="Steffen K."/>
            <person name="Cardenas P."/>
        </authorList>
    </citation>
    <scope>NUCLEOTIDE SEQUENCE</scope>
</reference>
<proteinExistence type="predicted"/>
<dbReference type="Gene3D" id="3.30.390.50">
    <property type="entry name" value="CO dehydrogenase flavoprotein, C-terminal domain"/>
    <property type="match status" value="1"/>
</dbReference>
<evidence type="ECO:0000256" key="3">
    <source>
        <dbReference type="ARBA" id="ARBA00023002"/>
    </source>
</evidence>
<dbReference type="InterPro" id="IPR005107">
    <property type="entry name" value="CO_DH_flav_C"/>
</dbReference>
<feature type="domain" description="CO dehydrogenase flavoprotein C-terminal" evidence="4">
    <location>
        <begin position="25"/>
        <end position="128"/>
    </location>
</feature>
<keyword evidence="6" id="KW-1185">Reference proteome</keyword>
<evidence type="ECO:0000259" key="4">
    <source>
        <dbReference type="SMART" id="SM01092"/>
    </source>
</evidence>
<evidence type="ECO:0000256" key="2">
    <source>
        <dbReference type="ARBA" id="ARBA00022827"/>
    </source>
</evidence>
<name>A0AA35WBM0_GEOBA</name>
<dbReference type="GO" id="GO:0016491">
    <property type="term" value="F:oxidoreductase activity"/>
    <property type="evidence" value="ECO:0007669"/>
    <property type="project" value="UniProtKB-KW"/>
</dbReference>
<dbReference type="InterPro" id="IPR036683">
    <property type="entry name" value="CO_DH_flav_C_dom_sf"/>
</dbReference>
<dbReference type="EMBL" id="CASHTH010001093">
    <property type="protein sequence ID" value="CAI8011261.1"/>
    <property type="molecule type" value="Genomic_DNA"/>
</dbReference>
<keyword evidence="3" id="KW-0560">Oxidoreductase</keyword>
<evidence type="ECO:0000313" key="5">
    <source>
        <dbReference type="EMBL" id="CAI8011261.1"/>
    </source>
</evidence>
<dbReference type="InterPro" id="IPR051312">
    <property type="entry name" value="Diverse_Substr_Oxidored"/>
</dbReference>
<keyword evidence="1" id="KW-0285">Flavoprotein</keyword>
<keyword evidence="2" id="KW-0274">FAD</keyword>
<dbReference type="SUPFAM" id="SSF55447">
    <property type="entry name" value="CO dehydrogenase flavoprotein C-terminal domain-like"/>
    <property type="match status" value="1"/>
</dbReference>
<evidence type="ECO:0000256" key="1">
    <source>
        <dbReference type="ARBA" id="ARBA00022630"/>
    </source>
</evidence>
<protein>
    <recommendedName>
        <fullName evidence="4">CO dehydrogenase flavoprotein C-terminal domain-containing protein</fullName>
    </recommendedName>
</protein>
<dbReference type="Proteomes" id="UP001174909">
    <property type="component" value="Unassembled WGS sequence"/>
</dbReference>
<accession>A0AA35WBM0</accession>